<dbReference type="EMBL" id="JAXLQG010000005">
    <property type="protein sequence ID" value="KAK5539921.1"/>
    <property type="molecule type" value="Genomic_DNA"/>
</dbReference>
<dbReference type="PANTHER" id="PTHR43877">
    <property type="entry name" value="AMINOALKYLPHOSPHONATE N-ACETYLTRANSFERASE-RELATED-RELATED"/>
    <property type="match status" value="1"/>
</dbReference>
<organism evidence="4 5">
    <name type="scientific">Vermiconidia calcicola</name>
    <dbReference type="NCBI Taxonomy" id="1690605"/>
    <lineage>
        <taxon>Eukaryota</taxon>
        <taxon>Fungi</taxon>
        <taxon>Dikarya</taxon>
        <taxon>Ascomycota</taxon>
        <taxon>Pezizomycotina</taxon>
        <taxon>Dothideomycetes</taxon>
        <taxon>Dothideomycetidae</taxon>
        <taxon>Mycosphaerellales</taxon>
        <taxon>Extremaceae</taxon>
        <taxon>Vermiconidia</taxon>
    </lineage>
</organism>
<sequence>MSQPPDLQSHFRLRPASPADLPALNALISASTTRFCSTAYTPSQIRAMIGQATANRYDSLISNSTYYVACPADNPALIIASGGWSPRRTVYYDWGSTTAAEYEQFNPEEDPAWIRGVYVHPEYARRGLARRVVRECEAAASRAIPKFTRYTLSSTMNAVPFYQA</sequence>
<evidence type="ECO:0000313" key="5">
    <source>
        <dbReference type="Proteomes" id="UP001345827"/>
    </source>
</evidence>
<dbReference type="Pfam" id="PF00583">
    <property type="entry name" value="Acetyltransf_1"/>
    <property type="match status" value="1"/>
</dbReference>
<dbReference type="PANTHER" id="PTHR43877:SF1">
    <property type="entry name" value="ACETYLTRANSFERASE"/>
    <property type="match status" value="1"/>
</dbReference>
<dbReference type="SUPFAM" id="SSF55729">
    <property type="entry name" value="Acyl-CoA N-acyltransferases (Nat)"/>
    <property type="match status" value="1"/>
</dbReference>
<protein>
    <recommendedName>
        <fullName evidence="3">N-acetyltransferase domain-containing protein</fullName>
    </recommendedName>
</protein>
<dbReference type="InterPro" id="IPR000182">
    <property type="entry name" value="GNAT_dom"/>
</dbReference>
<dbReference type="PROSITE" id="PS51186">
    <property type="entry name" value="GNAT"/>
    <property type="match status" value="1"/>
</dbReference>
<dbReference type="InterPro" id="IPR016181">
    <property type="entry name" value="Acyl_CoA_acyltransferase"/>
</dbReference>
<dbReference type="Proteomes" id="UP001345827">
    <property type="component" value="Unassembled WGS sequence"/>
</dbReference>
<keyword evidence="1" id="KW-0808">Transferase</keyword>
<proteinExistence type="predicted"/>
<accession>A0AAV9QBA7</accession>
<dbReference type="GO" id="GO:0016747">
    <property type="term" value="F:acyltransferase activity, transferring groups other than amino-acyl groups"/>
    <property type="evidence" value="ECO:0007669"/>
    <property type="project" value="InterPro"/>
</dbReference>
<comment type="caution">
    <text evidence="4">The sequence shown here is derived from an EMBL/GenBank/DDBJ whole genome shotgun (WGS) entry which is preliminary data.</text>
</comment>
<dbReference type="AlphaFoldDB" id="A0AAV9QBA7"/>
<keyword evidence="5" id="KW-1185">Reference proteome</keyword>
<reference evidence="4 5" key="1">
    <citation type="submission" date="2023-06" db="EMBL/GenBank/DDBJ databases">
        <title>Black Yeasts Isolated from many extreme environments.</title>
        <authorList>
            <person name="Coleine C."/>
            <person name="Stajich J.E."/>
            <person name="Selbmann L."/>
        </authorList>
    </citation>
    <scope>NUCLEOTIDE SEQUENCE [LARGE SCALE GENOMIC DNA]</scope>
    <source>
        <strain evidence="4 5">CCFEE 5887</strain>
    </source>
</reference>
<evidence type="ECO:0000256" key="2">
    <source>
        <dbReference type="ARBA" id="ARBA00023315"/>
    </source>
</evidence>
<dbReference type="InterPro" id="IPR050832">
    <property type="entry name" value="Bact_Acetyltransf"/>
</dbReference>
<dbReference type="CDD" id="cd04301">
    <property type="entry name" value="NAT_SF"/>
    <property type="match status" value="1"/>
</dbReference>
<evidence type="ECO:0000256" key="1">
    <source>
        <dbReference type="ARBA" id="ARBA00022679"/>
    </source>
</evidence>
<gene>
    <name evidence="4" type="ORF">LTR25_003626</name>
</gene>
<dbReference type="Gene3D" id="3.40.630.30">
    <property type="match status" value="1"/>
</dbReference>
<evidence type="ECO:0000259" key="3">
    <source>
        <dbReference type="PROSITE" id="PS51186"/>
    </source>
</evidence>
<evidence type="ECO:0000313" key="4">
    <source>
        <dbReference type="EMBL" id="KAK5539921.1"/>
    </source>
</evidence>
<feature type="domain" description="N-acetyltransferase" evidence="3">
    <location>
        <begin position="11"/>
        <end position="164"/>
    </location>
</feature>
<keyword evidence="2" id="KW-0012">Acyltransferase</keyword>
<name>A0AAV9QBA7_9PEZI</name>